<reference evidence="4 5" key="1">
    <citation type="submission" date="2018-11" db="EMBL/GenBank/DDBJ databases">
        <title>Genome assembly of Steccherinum ochraceum LE-BIN_3174, the white-rot fungus of the Steccherinaceae family (The Residual Polyporoid clade, Polyporales, Basidiomycota).</title>
        <authorList>
            <person name="Fedorova T.V."/>
            <person name="Glazunova O.A."/>
            <person name="Landesman E.O."/>
            <person name="Moiseenko K.V."/>
            <person name="Psurtseva N.V."/>
            <person name="Savinova O.S."/>
            <person name="Shakhova N.V."/>
            <person name="Tyazhelova T.V."/>
            <person name="Vasina D.V."/>
        </authorList>
    </citation>
    <scope>NUCLEOTIDE SEQUENCE [LARGE SCALE GENOMIC DNA]</scope>
    <source>
        <strain evidence="4 5">LE-BIN_3174</strain>
    </source>
</reference>
<evidence type="ECO:0000313" key="4">
    <source>
        <dbReference type="EMBL" id="TCD59764.1"/>
    </source>
</evidence>
<keyword evidence="5" id="KW-1185">Reference proteome</keyword>
<feature type="region of interest" description="Disordered" evidence="2">
    <location>
        <begin position="508"/>
        <end position="572"/>
    </location>
</feature>
<evidence type="ECO:0000259" key="3">
    <source>
        <dbReference type="PROSITE" id="PS50966"/>
    </source>
</evidence>
<feature type="compositionally biased region" description="Acidic residues" evidence="2">
    <location>
        <begin position="559"/>
        <end position="571"/>
    </location>
</feature>
<feature type="compositionally biased region" description="Acidic residues" evidence="2">
    <location>
        <begin position="523"/>
        <end position="542"/>
    </location>
</feature>
<dbReference type="AlphaFoldDB" id="A0A4R0RBA2"/>
<keyword evidence="1" id="KW-0863">Zinc-finger</keyword>
<feature type="region of interest" description="Disordered" evidence="2">
    <location>
        <begin position="590"/>
        <end position="613"/>
    </location>
</feature>
<gene>
    <name evidence="4" type="ORF">EIP91_011523</name>
</gene>
<feature type="non-terminal residue" evidence="4">
    <location>
        <position position="968"/>
    </location>
</feature>
<evidence type="ECO:0000256" key="1">
    <source>
        <dbReference type="PROSITE-ProRule" id="PRU00325"/>
    </source>
</evidence>
<dbReference type="GO" id="GO:0008270">
    <property type="term" value="F:zinc ion binding"/>
    <property type="evidence" value="ECO:0007669"/>
    <property type="project" value="UniProtKB-KW"/>
</dbReference>
<dbReference type="STRING" id="92696.A0A4R0RBA2"/>
<feature type="compositionally biased region" description="Basic and acidic residues" evidence="2">
    <location>
        <begin position="602"/>
        <end position="613"/>
    </location>
</feature>
<dbReference type="Pfam" id="PF10551">
    <property type="entry name" value="MULE"/>
    <property type="match status" value="1"/>
</dbReference>
<protein>
    <recommendedName>
        <fullName evidence="3">SWIM-type domain-containing protein</fullName>
    </recommendedName>
</protein>
<name>A0A4R0RBA2_9APHY</name>
<dbReference type="InterPro" id="IPR007527">
    <property type="entry name" value="Znf_SWIM"/>
</dbReference>
<comment type="caution">
    <text evidence="4">The sequence shown here is derived from an EMBL/GenBank/DDBJ whole genome shotgun (WGS) entry which is preliminary data.</text>
</comment>
<dbReference type="InterPro" id="IPR018289">
    <property type="entry name" value="MULE_transposase_dom"/>
</dbReference>
<feature type="region of interest" description="Disordered" evidence="2">
    <location>
        <begin position="863"/>
        <end position="911"/>
    </location>
</feature>
<proteinExistence type="predicted"/>
<organism evidence="4 5">
    <name type="scientific">Steccherinum ochraceum</name>
    <dbReference type="NCBI Taxonomy" id="92696"/>
    <lineage>
        <taxon>Eukaryota</taxon>
        <taxon>Fungi</taxon>
        <taxon>Dikarya</taxon>
        <taxon>Basidiomycota</taxon>
        <taxon>Agaricomycotina</taxon>
        <taxon>Agaricomycetes</taxon>
        <taxon>Polyporales</taxon>
        <taxon>Steccherinaceae</taxon>
        <taxon>Steccherinum</taxon>
    </lineage>
</organism>
<feature type="domain" description="SWIM-type" evidence="3">
    <location>
        <begin position="785"/>
        <end position="818"/>
    </location>
</feature>
<evidence type="ECO:0000313" key="5">
    <source>
        <dbReference type="Proteomes" id="UP000292702"/>
    </source>
</evidence>
<keyword evidence="1" id="KW-0479">Metal-binding</keyword>
<feature type="region of interest" description="Disordered" evidence="2">
    <location>
        <begin position="461"/>
        <end position="481"/>
    </location>
</feature>
<feature type="region of interest" description="Disordered" evidence="2">
    <location>
        <begin position="24"/>
        <end position="73"/>
    </location>
</feature>
<evidence type="ECO:0000256" key="2">
    <source>
        <dbReference type="SAM" id="MobiDB-lite"/>
    </source>
</evidence>
<sequence length="968" mass="109527">MPTDPPTKTCNKCKKEKTLDQFAQRARTTTHGAKGTLTANCNDCVGKQRSNRAAKRPLPPDEEDDGSTTPVKSVSVEELWAELNDIVEDEEFARAYRVDFSAVDWELVDEDSDVRARKVAGVISDRTSLHWTFEKKYMLKRSEGQSRVFVFSCAQSNTREHKAKTPRGDKPRDARRMPRFDCGGWLYVTVTEGSSVLGIRIKHLEPHTAYVAIDLPDRWKEYIRTHAKDQLPGAIWKHILATEGEGKEVSEIHIPFRSGAVYYYWNHVCAQEWKCAEDPLDSAKEWLQKNGAACNVATLDVTEEPGTRVLAFQVTDFMKEWARNTQELAMDSTWNTNSGNFEMFSAVAAADGSGVPLAFLMIQTSKDAAQYAKQRVLTSFLGQLKKLGVDPEFTLTDKDWSEINAMRHTWPHAKHQLCFWHALRALKQRLAKNRDAPAHYNVDEAHREFPFIKKEFLPVGQRLDENPPQPKPPDKPIPRVRLLVGGRPPVFTPALPPIRIRLPAAINPDDEQSAGASPPSENFDLEADQPVEDDPATTDEVPDDRSDSGTHWGDREHEIDDEDDPVDEWGDPEAILTDDFRRQVDSFAQSADNFDEDAPTDQAEKGPRTARHKGDYQFCPAAHRLPIMRLFSKHASLHPLLPERHGVARSSAEIRRDAVYEMYQHCSTNHLSEVWAYLWTSWYSAKRWPLWARSAYAESIPTKRTTMMVEALWRNLKRLVLHQYNRPRVDLAVYAVVTKALPPYRLTLSQILRPIAGRSKALSHTQEAMKKAWKRLLAVPIKGTYTLDVSRWTCDCGSQKYHAYLLCKHLVQEVGPMDADWWAAVVRYRIPPYYRVSTNGLVPPAPESSRNHAWLSRTTKGLRVLDPDDDESEQNAPPFTPPSSPPPIESSPDKAPATGADGLMRTRAGGGAGFELDDAESFDTAEIIDLLEFGVRTLRVQSQARDPRFTNNAVRSARGFIGWAQDVR</sequence>
<accession>A0A4R0RBA2</accession>
<dbReference type="OrthoDB" id="2437251at2759"/>
<feature type="compositionally biased region" description="Basic and acidic residues" evidence="2">
    <location>
        <begin position="543"/>
        <end position="558"/>
    </location>
</feature>
<feature type="compositionally biased region" description="Polar residues" evidence="2">
    <location>
        <begin position="26"/>
        <end position="41"/>
    </location>
</feature>
<feature type="compositionally biased region" description="Pro residues" evidence="2">
    <location>
        <begin position="878"/>
        <end position="889"/>
    </location>
</feature>
<dbReference type="Proteomes" id="UP000292702">
    <property type="component" value="Unassembled WGS sequence"/>
</dbReference>
<dbReference type="PROSITE" id="PS50966">
    <property type="entry name" value="ZF_SWIM"/>
    <property type="match status" value="1"/>
</dbReference>
<keyword evidence="1" id="KW-0862">Zinc</keyword>
<dbReference type="EMBL" id="RWJN01000757">
    <property type="protein sequence ID" value="TCD59764.1"/>
    <property type="molecule type" value="Genomic_DNA"/>
</dbReference>